<dbReference type="KEGG" id="llu:AKJ09_06513"/>
<accession>A0A0K1Q3A5</accession>
<protein>
    <submittedName>
        <fullName evidence="1">Uncharacterized protein</fullName>
    </submittedName>
</protein>
<reference evidence="1 2" key="1">
    <citation type="submission" date="2015-08" db="EMBL/GenBank/DDBJ databases">
        <authorList>
            <person name="Babu N.S."/>
            <person name="Beckwith C.J."/>
            <person name="Beseler K.G."/>
            <person name="Brison A."/>
            <person name="Carone J.V."/>
            <person name="Caskin T.P."/>
            <person name="Diamond M."/>
            <person name="Durham M.E."/>
            <person name="Foxe J.M."/>
            <person name="Go M."/>
            <person name="Henderson B.A."/>
            <person name="Jones I.B."/>
            <person name="McGettigan J.A."/>
            <person name="Micheletti S.J."/>
            <person name="Nasrallah M.E."/>
            <person name="Ortiz D."/>
            <person name="Piller C.R."/>
            <person name="Privatt S.R."/>
            <person name="Schneider S.L."/>
            <person name="Sharp S."/>
            <person name="Smith T.C."/>
            <person name="Stanton J.D."/>
            <person name="Ullery H.E."/>
            <person name="Wilson R.J."/>
            <person name="Serrano M.G."/>
            <person name="Buck G."/>
            <person name="Lee V."/>
            <person name="Wang Y."/>
            <person name="Carvalho R."/>
            <person name="Voegtly L."/>
            <person name="Shi R."/>
            <person name="Duckworth R."/>
            <person name="Johnson A."/>
            <person name="Loviza R."/>
            <person name="Walstead R."/>
            <person name="Shah Z."/>
            <person name="Kiflezghi M."/>
            <person name="Wade K."/>
            <person name="Ball S.L."/>
            <person name="Bradley K.W."/>
            <person name="Asai D.J."/>
            <person name="Bowman C.A."/>
            <person name="Russell D.A."/>
            <person name="Pope W.H."/>
            <person name="Jacobs-Sera D."/>
            <person name="Hendrix R.W."/>
            <person name="Hatfull G.F."/>
        </authorList>
    </citation>
    <scope>NUCLEOTIDE SEQUENCE [LARGE SCALE GENOMIC DNA]</scope>
    <source>
        <strain evidence="1 2">DSM 27648</strain>
    </source>
</reference>
<dbReference type="EMBL" id="CP012333">
    <property type="protein sequence ID" value="AKU99849.1"/>
    <property type="molecule type" value="Genomic_DNA"/>
</dbReference>
<sequence>MDETTVESIHCCAHSGAFVEILRRPTPKRRSRLTAPSFSSHILGA</sequence>
<name>A0A0K1Q3A5_9BACT</name>
<dbReference type="STRING" id="1391654.AKJ09_06513"/>
<dbReference type="Proteomes" id="UP000064967">
    <property type="component" value="Chromosome"/>
</dbReference>
<gene>
    <name evidence="1" type="ORF">AKJ09_06513</name>
</gene>
<dbReference type="AlphaFoldDB" id="A0A0K1Q3A5"/>
<evidence type="ECO:0000313" key="2">
    <source>
        <dbReference type="Proteomes" id="UP000064967"/>
    </source>
</evidence>
<keyword evidence="2" id="KW-1185">Reference proteome</keyword>
<proteinExistence type="predicted"/>
<evidence type="ECO:0000313" key="1">
    <source>
        <dbReference type="EMBL" id="AKU99849.1"/>
    </source>
</evidence>
<organism evidence="1 2">
    <name type="scientific">Labilithrix luteola</name>
    <dbReference type="NCBI Taxonomy" id="1391654"/>
    <lineage>
        <taxon>Bacteria</taxon>
        <taxon>Pseudomonadati</taxon>
        <taxon>Myxococcota</taxon>
        <taxon>Polyangia</taxon>
        <taxon>Polyangiales</taxon>
        <taxon>Labilitrichaceae</taxon>
        <taxon>Labilithrix</taxon>
    </lineage>
</organism>